<dbReference type="Gene3D" id="1.10.30.10">
    <property type="entry name" value="High mobility group box domain"/>
    <property type="match status" value="1"/>
</dbReference>
<keyword evidence="1" id="KW-0238">DNA-binding</keyword>
<gene>
    <name evidence="4" type="ORF">TrLO_g3815</name>
</gene>
<dbReference type="Proteomes" id="UP001165122">
    <property type="component" value="Unassembled WGS sequence"/>
</dbReference>
<sequence length="514" mass="57627">MYEINCPACNGAHSAHMCGKGFNDTWTYTVVNIKRKRPEEDADAPLPQSYISVEDIQRPRPTTYLVFAESMRETVIAQNNLVDGNDDLSSSFALAFVVSKKLTRSIPQLKNIARLIAKKWRSLPSSEVQRWEKAHEEDRNRYVNESAAIGVIVKVSPPVPVKLYNPEPDVNVVTRGWGEVGIPALVRPPADQLSNMAPEPKKARNTRPNPKPSSRRGAPEFNKPNFSLNEVNPFGVKKSQTSAFKGKSMGTVKYSQYEMDLLRRAVQEQENMDMKSVNFEMILHNYADQFDKSRTAKGLMEKLRTMRKRDAEGGVLGGSRIGGGGATATGHEHGALGLMSLKHQLFHLNVTNNDRNHNNGFASLAPMLPTQPHSTYNVTPATRTIPAITRTTPSTNFTDNELLLLRSSIYKNNRHDSGDFTLINFDSLLSHHSSTFHPLRTPSSLSSKAYELKKSIENQVNVYNHRVLNDPGTHKRERRERAKAYFNNSYARVDGEAEDVEAKDAILKMIESII</sequence>
<evidence type="ECO:0000259" key="3">
    <source>
        <dbReference type="PROSITE" id="PS50118"/>
    </source>
</evidence>
<feature type="DNA-binding region" description="HMG box" evidence="1">
    <location>
        <begin position="57"/>
        <end position="150"/>
    </location>
</feature>
<dbReference type="OrthoDB" id="1919336at2759"/>
<evidence type="ECO:0000313" key="4">
    <source>
        <dbReference type="EMBL" id="GMH60386.1"/>
    </source>
</evidence>
<name>A0A9W6ZYR0_9STRA</name>
<keyword evidence="5" id="KW-1185">Reference proteome</keyword>
<dbReference type="AlphaFoldDB" id="A0A9W6ZYR0"/>
<keyword evidence="1" id="KW-0539">Nucleus</keyword>
<dbReference type="GO" id="GO:0003677">
    <property type="term" value="F:DNA binding"/>
    <property type="evidence" value="ECO:0007669"/>
    <property type="project" value="UniProtKB-UniRule"/>
</dbReference>
<dbReference type="SUPFAM" id="SSF47095">
    <property type="entry name" value="HMG-box"/>
    <property type="match status" value="1"/>
</dbReference>
<dbReference type="InterPro" id="IPR036910">
    <property type="entry name" value="HMG_box_dom_sf"/>
</dbReference>
<organism evidence="4 5">
    <name type="scientific">Triparma laevis f. longispina</name>
    <dbReference type="NCBI Taxonomy" id="1714387"/>
    <lineage>
        <taxon>Eukaryota</taxon>
        <taxon>Sar</taxon>
        <taxon>Stramenopiles</taxon>
        <taxon>Ochrophyta</taxon>
        <taxon>Bolidophyceae</taxon>
        <taxon>Parmales</taxon>
        <taxon>Triparmaceae</taxon>
        <taxon>Triparma</taxon>
    </lineage>
</organism>
<dbReference type="InterPro" id="IPR009071">
    <property type="entry name" value="HMG_box_dom"/>
</dbReference>
<comment type="caution">
    <text evidence="4">The sequence shown here is derived from an EMBL/GenBank/DDBJ whole genome shotgun (WGS) entry which is preliminary data.</text>
</comment>
<feature type="region of interest" description="Disordered" evidence="2">
    <location>
        <begin position="188"/>
        <end position="232"/>
    </location>
</feature>
<dbReference type="GO" id="GO:0005634">
    <property type="term" value="C:nucleus"/>
    <property type="evidence" value="ECO:0007669"/>
    <property type="project" value="UniProtKB-UniRule"/>
</dbReference>
<evidence type="ECO:0000256" key="1">
    <source>
        <dbReference type="PROSITE-ProRule" id="PRU00267"/>
    </source>
</evidence>
<accession>A0A9W6ZYR0</accession>
<evidence type="ECO:0000256" key="2">
    <source>
        <dbReference type="SAM" id="MobiDB-lite"/>
    </source>
</evidence>
<dbReference type="EMBL" id="BRXW01000498">
    <property type="protein sequence ID" value="GMH60386.1"/>
    <property type="molecule type" value="Genomic_DNA"/>
</dbReference>
<dbReference type="PROSITE" id="PS50118">
    <property type="entry name" value="HMG_BOX_2"/>
    <property type="match status" value="1"/>
</dbReference>
<protein>
    <recommendedName>
        <fullName evidence="3">HMG box domain-containing protein</fullName>
    </recommendedName>
</protein>
<evidence type="ECO:0000313" key="5">
    <source>
        <dbReference type="Proteomes" id="UP001165122"/>
    </source>
</evidence>
<proteinExistence type="predicted"/>
<feature type="domain" description="HMG box" evidence="3">
    <location>
        <begin position="57"/>
        <end position="150"/>
    </location>
</feature>
<reference evidence="5" key="1">
    <citation type="journal article" date="2023" name="Commun. Biol.">
        <title>Genome analysis of Parmales, the sister group of diatoms, reveals the evolutionary specialization of diatoms from phago-mixotrophs to photoautotrophs.</title>
        <authorList>
            <person name="Ban H."/>
            <person name="Sato S."/>
            <person name="Yoshikawa S."/>
            <person name="Yamada K."/>
            <person name="Nakamura Y."/>
            <person name="Ichinomiya M."/>
            <person name="Sato N."/>
            <person name="Blanc-Mathieu R."/>
            <person name="Endo H."/>
            <person name="Kuwata A."/>
            <person name="Ogata H."/>
        </authorList>
    </citation>
    <scope>NUCLEOTIDE SEQUENCE [LARGE SCALE GENOMIC DNA]</scope>
    <source>
        <strain evidence="5">NIES 3700</strain>
    </source>
</reference>